<evidence type="ECO:0000313" key="1">
    <source>
        <dbReference type="EMBL" id="KAL2336829.1"/>
    </source>
</evidence>
<name>A0ABD1MM25_9FABA</name>
<keyword evidence="2" id="KW-1185">Reference proteome</keyword>
<proteinExistence type="predicted"/>
<gene>
    <name evidence="1" type="ORF">Fmac_011275</name>
</gene>
<reference evidence="1 2" key="1">
    <citation type="submission" date="2024-08" db="EMBL/GenBank/DDBJ databases">
        <title>Insights into the chromosomal genome structure of Flemingia macrophylla.</title>
        <authorList>
            <person name="Ding Y."/>
            <person name="Zhao Y."/>
            <person name="Bi W."/>
            <person name="Wu M."/>
            <person name="Zhao G."/>
            <person name="Gong Y."/>
            <person name="Li W."/>
            <person name="Zhang P."/>
        </authorList>
    </citation>
    <scope>NUCLEOTIDE SEQUENCE [LARGE SCALE GENOMIC DNA]</scope>
    <source>
        <strain evidence="1">DYQJB</strain>
        <tissue evidence="1">Leaf</tissue>
    </source>
</reference>
<comment type="caution">
    <text evidence="1">The sequence shown here is derived from an EMBL/GenBank/DDBJ whole genome shotgun (WGS) entry which is preliminary data.</text>
</comment>
<protein>
    <submittedName>
        <fullName evidence="1">Uncharacterized protein</fullName>
    </submittedName>
</protein>
<dbReference type="AlphaFoldDB" id="A0ABD1MM25"/>
<accession>A0ABD1MM25</accession>
<dbReference type="Proteomes" id="UP001603857">
    <property type="component" value="Unassembled WGS sequence"/>
</dbReference>
<evidence type="ECO:0000313" key="2">
    <source>
        <dbReference type="Proteomes" id="UP001603857"/>
    </source>
</evidence>
<organism evidence="1 2">
    <name type="scientific">Flemingia macrophylla</name>
    <dbReference type="NCBI Taxonomy" id="520843"/>
    <lineage>
        <taxon>Eukaryota</taxon>
        <taxon>Viridiplantae</taxon>
        <taxon>Streptophyta</taxon>
        <taxon>Embryophyta</taxon>
        <taxon>Tracheophyta</taxon>
        <taxon>Spermatophyta</taxon>
        <taxon>Magnoliopsida</taxon>
        <taxon>eudicotyledons</taxon>
        <taxon>Gunneridae</taxon>
        <taxon>Pentapetalae</taxon>
        <taxon>rosids</taxon>
        <taxon>fabids</taxon>
        <taxon>Fabales</taxon>
        <taxon>Fabaceae</taxon>
        <taxon>Papilionoideae</taxon>
        <taxon>50 kb inversion clade</taxon>
        <taxon>NPAAA clade</taxon>
        <taxon>indigoferoid/millettioid clade</taxon>
        <taxon>Phaseoleae</taxon>
        <taxon>Flemingia</taxon>
    </lineage>
</organism>
<dbReference type="EMBL" id="JBGMDY010000004">
    <property type="protein sequence ID" value="KAL2336829.1"/>
    <property type="molecule type" value="Genomic_DNA"/>
</dbReference>
<sequence length="213" mass="24483">MERTAKIEHVEQCLTTWKRENQEREEVDLQGRERECSDCPITQTPHPSHGNRFSSSEIGNFVFFAMDNLNILTPLLVDPLSSYSRSSRLMHRSAKTRSAIEMLGVVTNPQGLNSHMHTHNKPNLNNQYTLNRGFVASNPLGAREGVERWSSRWRLRWIEGGERGGGRCDGDYDVRGYRDGDERPEMEMDGAMDGVGQQWMRNGKARRMEEDKD</sequence>